<dbReference type="EMBL" id="VSZS01000067">
    <property type="protein sequence ID" value="TYR29990.1"/>
    <property type="molecule type" value="Genomic_DNA"/>
</dbReference>
<dbReference type="InterPro" id="IPR018389">
    <property type="entry name" value="DctP_fam"/>
</dbReference>
<evidence type="ECO:0000256" key="2">
    <source>
        <dbReference type="ARBA" id="ARBA00009023"/>
    </source>
</evidence>
<keyword evidence="7" id="KW-1185">Reference proteome</keyword>
<comment type="similarity">
    <text evidence="2">Belongs to the bacterial solute-binding protein 7 family.</text>
</comment>
<comment type="subcellular location">
    <subcellularLocation>
        <location evidence="1">Cell envelope</location>
    </subcellularLocation>
</comment>
<reference evidence="6 7" key="1">
    <citation type="submission" date="2019-08" db="EMBL/GenBank/DDBJ databases">
        <authorList>
            <person name="Seo Y.L."/>
        </authorList>
    </citation>
    <scope>NUCLEOTIDE SEQUENCE [LARGE SCALE GENOMIC DNA]</scope>
    <source>
        <strain evidence="6 7">MaA-C15</strain>
    </source>
</reference>
<dbReference type="NCBIfam" id="TIGR00787">
    <property type="entry name" value="dctP"/>
    <property type="match status" value="1"/>
</dbReference>
<dbReference type="RefSeq" id="WP_148916349.1">
    <property type="nucleotide sequence ID" value="NZ_VSZS01000067.1"/>
</dbReference>
<proteinExistence type="inferred from homology"/>
<dbReference type="InterPro" id="IPR004682">
    <property type="entry name" value="TRAP_DctP"/>
</dbReference>
<feature type="chain" id="PRO_5023095526" evidence="5">
    <location>
        <begin position="29"/>
        <end position="337"/>
    </location>
</feature>
<dbReference type="GO" id="GO:0055085">
    <property type="term" value="P:transmembrane transport"/>
    <property type="evidence" value="ECO:0007669"/>
    <property type="project" value="InterPro"/>
</dbReference>
<dbReference type="GO" id="GO:0030288">
    <property type="term" value="C:outer membrane-bounded periplasmic space"/>
    <property type="evidence" value="ECO:0007669"/>
    <property type="project" value="InterPro"/>
</dbReference>
<dbReference type="AlphaFoldDB" id="A0A5D4GTU3"/>
<protein>
    <submittedName>
        <fullName evidence="6">TRAP transporter substrate-binding protein</fullName>
    </submittedName>
</protein>
<evidence type="ECO:0000256" key="1">
    <source>
        <dbReference type="ARBA" id="ARBA00004196"/>
    </source>
</evidence>
<dbReference type="Gene3D" id="3.40.190.170">
    <property type="entry name" value="Bacterial extracellular solute-binding protein, family 7"/>
    <property type="match status" value="1"/>
</dbReference>
<comment type="caution">
    <text evidence="6">The sequence shown here is derived from an EMBL/GenBank/DDBJ whole genome shotgun (WGS) entry which is preliminary data.</text>
</comment>
<name>A0A5D4GTU3_9HYPH</name>
<organism evidence="6 7">
    <name type="scientific">Neoaquamicrobium microcysteis</name>
    <dbReference type="NCBI Taxonomy" id="2682781"/>
    <lineage>
        <taxon>Bacteria</taxon>
        <taxon>Pseudomonadati</taxon>
        <taxon>Pseudomonadota</taxon>
        <taxon>Alphaproteobacteria</taxon>
        <taxon>Hyphomicrobiales</taxon>
        <taxon>Phyllobacteriaceae</taxon>
        <taxon>Neoaquamicrobium</taxon>
    </lineage>
</organism>
<keyword evidence="4 5" id="KW-0732">Signal</keyword>
<dbReference type="PIRSF" id="PIRSF006470">
    <property type="entry name" value="DctB"/>
    <property type="match status" value="1"/>
</dbReference>
<dbReference type="PANTHER" id="PTHR33376">
    <property type="match status" value="1"/>
</dbReference>
<gene>
    <name evidence="6" type="ORF">FY036_19005</name>
</gene>
<evidence type="ECO:0000313" key="7">
    <source>
        <dbReference type="Proteomes" id="UP000323258"/>
    </source>
</evidence>
<dbReference type="InterPro" id="IPR038404">
    <property type="entry name" value="TRAP_DctP_sf"/>
</dbReference>
<dbReference type="CDD" id="cd13603">
    <property type="entry name" value="PBP2_TRAP_Siap_TeaA_like"/>
    <property type="match status" value="1"/>
</dbReference>
<dbReference type="OrthoDB" id="9803763at2"/>
<sequence length="337" mass="36993">MKLNRRTLMLGAAAVPLVSTIRYAGAQAAEFNYKYANNLPLTHPMNVRAQEAMDKIREETGGRVAIQIFPNNQLGADTDMLSQVRSGGVEFFTLSPLILSTLVANASISGIGFAFPSYDEVWPAMDGELGAYVRGEIEKSNLVVMEKIWDNGFRQITSSVGPIATADDLKGFKIRVPVSPLWTSMFAAFESAPASINFAEVYSALQTGIVDGQENPLAIISTAKLFEVQKYLSLTNHMWDGFWFLANKRAWERMPEDVREIVARNIDEAALNERADVAELNAGLRGELESNGMAINEADAASFREKLTDAGFYAEWKSTYGEDAWAILEKAVGADLG</sequence>
<keyword evidence="3" id="KW-0813">Transport</keyword>
<dbReference type="NCBIfam" id="NF037995">
    <property type="entry name" value="TRAP_S1"/>
    <property type="match status" value="1"/>
</dbReference>
<evidence type="ECO:0000256" key="4">
    <source>
        <dbReference type="ARBA" id="ARBA00022729"/>
    </source>
</evidence>
<dbReference type="PANTHER" id="PTHR33376:SF4">
    <property type="entry name" value="SIALIC ACID-BINDING PERIPLASMIC PROTEIN SIAP"/>
    <property type="match status" value="1"/>
</dbReference>
<feature type="signal peptide" evidence="5">
    <location>
        <begin position="1"/>
        <end position="28"/>
    </location>
</feature>
<evidence type="ECO:0000256" key="5">
    <source>
        <dbReference type="SAM" id="SignalP"/>
    </source>
</evidence>
<dbReference type="Pfam" id="PF03480">
    <property type="entry name" value="DctP"/>
    <property type="match status" value="1"/>
</dbReference>
<evidence type="ECO:0000256" key="3">
    <source>
        <dbReference type="ARBA" id="ARBA00022448"/>
    </source>
</evidence>
<accession>A0A5D4GTU3</accession>
<reference evidence="6 7" key="2">
    <citation type="submission" date="2019-09" db="EMBL/GenBank/DDBJ databases">
        <title>Mesorhizobium sp. MaA-C15 isolated from Microcystis aeruginosa.</title>
        <authorList>
            <person name="Jeong S.E."/>
            <person name="Jin H.M."/>
            <person name="Jeon C.O."/>
        </authorList>
    </citation>
    <scope>NUCLEOTIDE SEQUENCE [LARGE SCALE GENOMIC DNA]</scope>
    <source>
        <strain evidence="6 7">MaA-C15</strain>
    </source>
</reference>
<evidence type="ECO:0000313" key="6">
    <source>
        <dbReference type="EMBL" id="TYR29990.1"/>
    </source>
</evidence>
<dbReference type="Proteomes" id="UP000323258">
    <property type="component" value="Unassembled WGS sequence"/>
</dbReference>